<dbReference type="InterPro" id="IPR016300">
    <property type="entry name" value="ATPase_ArsA/GET3"/>
</dbReference>
<evidence type="ECO:0000313" key="6">
    <source>
        <dbReference type="Proteomes" id="UP001500443"/>
    </source>
</evidence>
<protein>
    <submittedName>
        <fullName evidence="5">ArsA-related P-loop ATPase</fullName>
    </submittedName>
</protein>
<proteinExistence type="inferred from homology"/>
<evidence type="ECO:0000313" key="5">
    <source>
        <dbReference type="EMBL" id="GAA2124387.1"/>
    </source>
</evidence>
<evidence type="ECO:0000256" key="2">
    <source>
        <dbReference type="SAM" id="MobiDB-lite"/>
    </source>
</evidence>
<dbReference type="PANTHER" id="PTHR10803:SF3">
    <property type="entry name" value="ATPASE GET3"/>
    <property type="match status" value="1"/>
</dbReference>
<accession>A0ABN2YAE5</accession>
<dbReference type="InterPro" id="IPR008978">
    <property type="entry name" value="HSP20-like_chaperone"/>
</dbReference>
<evidence type="ECO:0000259" key="3">
    <source>
        <dbReference type="Pfam" id="PF02374"/>
    </source>
</evidence>
<feature type="domain" description="ArsA HSP20-like" evidence="4">
    <location>
        <begin position="378"/>
        <end position="438"/>
    </location>
</feature>
<dbReference type="Proteomes" id="UP001500443">
    <property type="component" value="Unassembled WGS sequence"/>
</dbReference>
<dbReference type="Gene3D" id="3.40.50.300">
    <property type="entry name" value="P-loop containing nucleotide triphosphate hydrolases"/>
    <property type="match status" value="1"/>
</dbReference>
<dbReference type="PANTHER" id="PTHR10803">
    <property type="entry name" value="ARSENICAL PUMP-DRIVING ATPASE ARSENITE-TRANSLOCATING ATPASE"/>
    <property type="match status" value="1"/>
</dbReference>
<evidence type="ECO:0000259" key="4">
    <source>
        <dbReference type="Pfam" id="PF17886"/>
    </source>
</evidence>
<keyword evidence="6" id="KW-1185">Reference proteome</keyword>
<dbReference type="InterPro" id="IPR040612">
    <property type="entry name" value="ArsA_HSP20-like"/>
</dbReference>
<dbReference type="RefSeq" id="WP_344290455.1">
    <property type="nucleotide sequence ID" value="NZ_BAAAPF010000080.1"/>
</dbReference>
<dbReference type="InterPro" id="IPR027417">
    <property type="entry name" value="P-loop_NTPase"/>
</dbReference>
<evidence type="ECO:0000256" key="1">
    <source>
        <dbReference type="ARBA" id="ARBA00011040"/>
    </source>
</evidence>
<gene>
    <name evidence="5" type="ORF">GCM10009802_29280</name>
</gene>
<feature type="domain" description="ArsA/GET3 Anion-transporting ATPase-like" evidence="3">
    <location>
        <begin position="87"/>
        <end position="312"/>
    </location>
</feature>
<comment type="caution">
    <text evidence="5">The sequence shown here is derived from an EMBL/GenBank/DDBJ whole genome shotgun (WGS) entry which is preliminary data.</text>
</comment>
<dbReference type="InterPro" id="IPR025723">
    <property type="entry name" value="ArsA/GET3_ATPase-like"/>
</dbReference>
<dbReference type="SUPFAM" id="SSF52540">
    <property type="entry name" value="P-loop containing nucleoside triphosphate hydrolases"/>
    <property type="match status" value="1"/>
</dbReference>
<sequence>MRTILVTGAAGAGRTTVAAATALCAAREGARVLLLSADPEAGGLLARLPEPRIPAPRPETGPEPDAPEQDPPGGAAEWPGEVPPWTEPVRIEDGLWAARLRGAESAAEALAVWQESHADTLDLLGATPLAAEELTPLPGSREYALLRALVTLYETPAGGGAGGAPPGPWDLVVVDMPAVRETLRVLALPEQLLRYLRRLLPAERQAARGLRPMLGRLLGAPVPAEQAYEAAARWEHRLQAVREAAEAAGTGVRLVLEPTARQARELRRLRAALALQGCTVEAVVANRVLPAGSEDAWYATLADAQHRVVKELGTELRAAGSAFCALPHLGPEPQGPVALAALAEAVPEPGAVRARAAAGAGGHGDPAEVDDLLADEGALRYRLPLPGAERADLTLVRRGDELLVTVAGHRRALPLPAALRRCTIDRAGLHDGELHIRFTPDPEVWPQPR</sequence>
<dbReference type="Pfam" id="PF17886">
    <property type="entry name" value="ArsA_HSP20"/>
    <property type="match status" value="1"/>
</dbReference>
<feature type="region of interest" description="Disordered" evidence="2">
    <location>
        <begin position="47"/>
        <end position="85"/>
    </location>
</feature>
<reference evidence="5 6" key="1">
    <citation type="journal article" date="2019" name="Int. J. Syst. Evol. Microbiol.">
        <title>The Global Catalogue of Microorganisms (GCM) 10K type strain sequencing project: providing services to taxonomists for standard genome sequencing and annotation.</title>
        <authorList>
            <consortium name="The Broad Institute Genomics Platform"/>
            <consortium name="The Broad Institute Genome Sequencing Center for Infectious Disease"/>
            <person name="Wu L."/>
            <person name="Ma J."/>
        </authorList>
    </citation>
    <scope>NUCLEOTIDE SEQUENCE [LARGE SCALE GENOMIC DNA]</scope>
    <source>
        <strain evidence="5 6">JCM 15481</strain>
    </source>
</reference>
<name>A0ABN2YAE5_9ACTN</name>
<comment type="similarity">
    <text evidence="1">Belongs to the arsA ATPase family.</text>
</comment>
<feature type="compositionally biased region" description="Pro residues" evidence="2">
    <location>
        <begin position="51"/>
        <end position="61"/>
    </location>
</feature>
<dbReference type="Pfam" id="PF02374">
    <property type="entry name" value="ArsA_ATPase"/>
    <property type="match status" value="2"/>
</dbReference>
<dbReference type="Gene3D" id="2.60.40.790">
    <property type="match status" value="1"/>
</dbReference>
<feature type="domain" description="ArsA/GET3 Anion-transporting ATPase-like" evidence="3">
    <location>
        <begin position="1"/>
        <end position="39"/>
    </location>
</feature>
<organism evidence="5 6">
    <name type="scientific">Streptomyces synnematoformans</name>
    <dbReference type="NCBI Taxonomy" id="415721"/>
    <lineage>
        <taxon>Bacteria</taxon>
        <taxon>Bacillati</taxon>
        <taxon>Actinomycetota</taxon>
        <taxon>Actinomycetes</taxon>
        <taxon>Kitasatosporales</taxon>
        <taxon>Streptomycetaceae</taxon>
        <taxon>Streptomyces</taxon>
    </lineage>
</organism>
<dbReference type="EMBL" id="BAAAPF010000080">
    <property type="protein sequence ID" value="GAA2124387.1"/>
    <property type="molecule type" value="Genomic_DNA"/>
</dbReference>